<keyword evidence="2" id="KW-1185">Reference proteome</keyword>
<evidence type="ECO:0000313" key="1">
    <source>
        <dbReference type="EMBL" id="PIA17024.1"/>
    </source>
</evidence>
<dbReference type="AlphaFoldDB" id="A0A2G5BDD1"/>
<name>A0A2G5BDD1_COERN</name>
<proteinExistence type="predicted"/>
<reference evidence="1 2" key="1">
    <citation type="journal article" date="2015" name="Genome Biol. Evol.">
        <title>Phylogenomic analyses indicate that early fungi evolved digesting cell walls of algal ancestors of land plants.</title>
        <authorList>
            <person name="Chang Y."/>
            <person name="Wang S."/>
            <person name="Sekimoto S."/>
            <person name="Aerts A.L."/>
            <person name="Choi C."/>
            <person name="Clum A."/>
            <person name="LaButti K.M."/>
            <person name="Lindquist E.A."/>
            <person name="Yee Ngan C."/>
            <person name="Ohm R.A."/>
            <person name="Salamov A.A."/>
            <person name="Grigoriev I.V."/>
            <person name="Spatafora J.W."/>
            <person name="Berbee M.L."/>
        </authorList>
    </citation>
    <scope>NUCLEOTIDE SEQUENCE [LARGE SCALE GENOMIC DNA]</scope>
    <source>
        <strain evidence="1 2">NRRL 1564</strain>
    </source>
</reference>
<evidence type="ECO:0000313" key="2">
    <source>
        <dbReference type="Proteomes" id="UP000242474"/>
    </source>
</evidence>
<protein>
    <submittedName>
        <fullName evidence="1">Uncharacterized protein</fullName>
    </submittedName>
</protein>
<gene>
    <name evidence="1" type="ORF">COEREDRAFT_86428</name>
</gene>
<sequence>MESQIPEQIQFQLRDVTQGLTYSASATEFVFADDPMPAGVDNGKVTLVVDMSENGEKPISVKSLSSSLMVSDIRWTPSELPERPAPTLTVDGIAHERTGEENREEQLDEVSNQQLFAAIQRDTHNLSQRVALVKKALRNLEPTKQADVD</sequence>
<dbReference type="Proteomes" id="UP000242474">
    <property type="component" value="Unassembled WGS sequence"/>
</dbReference>
<dbReference type="EMBL" id="KZ303496">
    <property type="protein sequence ID" value="PIA17024.1"/>
    <property type="molecule type" value="Genomic_DNA"/>
</dbReference>
<accession>A0A2G5BDD1</accession>
<dbReference type="OrthoDB" id="5542435at2759"/>
<organism evidence="1 2">
    <name type="scientific">Coemansia reversa (strain ATCC 12441 / NRRL 1564)</name>
    <dbReference type="NCBI Taxonomy" id="763665"/>
    <lineage>
        <taxon>Eukaryota</taxon>
        <taxon>Fungi</taxon>
        <taxon>Fungi incertae sedis</taxon>
        <taxon>Zoopagomycota</taxon>
        <taxon>Kickxellomycotina</taxon>
        <taxon>Kickxellomycetes</taxon>
        <taxon>Kickxellales</taxon>
        <taxon>Kickxellaceae</taxon>
        <taxon>Coemansia</taxon>
    </lineage>
</organism>